<dbReference type="PANTHER" id="PTHR37183">
    <property type="entry name" value="PLANT THIONIN FAMILY PROTEIN"/>
    <property type="match status" value="1"/>
</dbReference>
<gene>
    <name evidence="2" type="ORF">LTRI10_LOCUS633</name>
</gene>
<sequence length="67" mass="7603">MKKNKAALVLILLTVLLLCHSDLECSTAQDSSPYGCYDVCTTFCVQYLSDARRMRRCEIKCGIECDY</sequence>
<evidence type="ECO:0008006" key="4">
    <source>
        <dbReference type="Google" id="ProtNLM"/>
    </source>
</evidence>
<dbReference type="Proteomes" id="UP001497516">
    <property type="component" value="Chromosome 1"/>
</dbReference>
<evidence type="ECO:0000256" key="1">
    <source>
        <dbReference type="SAM" id="SignalP"/>
    </source>
</evidence>
<protein>
    <recommendedName>
        <fullName evidence="4">Thionin-like protein</fullName>
    </recommendedName>
</protein>
<feature type="chain" id="PRO_5043965493" description="Thionin-like protein" evidence="1">
    <location>
        <begin position="22"/>
        <end position="67"/>
    </location>
</feature>
<evidence type="ECO:0000313" key="3">
    <source>
        <dbReference type="Proteomes" id="UP001497516"/>
    </source>
</evidence>
<organism evidence="2 3">
    <name type="scientific">Linum trigynum</name>
    <dbReference type="NCBI Taxonomy" id="586398"/>
    <lineage>
        <taxon>Eukaryota</taxon>
        <taxon>Viridiplantae</taxon>
        <taxon>Streptophyta</taxon>
        <taxon>Embryophyta</taxon>
        <taxon>Tracheophyta</taxon>
        <taxon>Spermatophyta</taxon>
        <taxon>Magnoliopsida</taxon>
        <taxon>eudicotyledons</taxon>
        <taxon>Gunneridae</taxon>
        <taxon>Pentapetalae</taxon>
        <taxon>rosids</taxon>
        <taxon>fabids</taxon>
        <taxon>Malpighiales</taxon>
        <taxon>Linaceae</taxon>
        <taxon>Linum</taxon>
    </lineage>
</organism>
<proteinExistence type="predicted"/>
<keyword evidence="1" id="KW-0732">Signal</keyword>
<feature type="signal peptide" evidence="1">
    <location>
        <begin position="1"/>
        <end position="21"/>
    </location>
</feature>
<keyword evidence="3" id="KW-1185">Reference proteome</keyword>
<dbReference type="PANTHER" id="PTHR37183:SF1">
    <property type="entry name" value="PLANT THIONIN FAMILY PROTEIN"/>
    <property type="match status" value="1"/>
</dbReference>
<evidence type="ECO:0000313" key="2">
    <source>
        <dbReference type="EMBL" id="CAL1352681.1"/>
    </source>
</evidence>
<dbReference type="EMBL" id="OZ034813">
    <property type="protein sequence ID" value="CAL1352681.1"/>
    <property type="molecule type" value="Genomic_DNA"/>
</dbReference>
<name>A0AAV2C9Y6_9ROSI</name>
<reference evidence="2 3" key="1">
    <citation type="submission" date="2024-04" db="EMBL/GenBank/DDBJ databases">
        <authorList>
            <person name="Fracassetti M."/>
        </authorList>
    </citation>
    <scope>NUCLEOTIDE SEQUENCE [LARGE SCALE GENOMIC DNA]</scope>
</reference>
<accession>A0AAV2C9Y6</accession>
<dbReference type="AlphaFoldDB" id="A0AAV2C9Y6"/>